<evidence type="ECO:0000256" key="6">
    <source>
        <dbReference type="PIRSR" id="PIRSR602401-1"/>
    </source>
</evidence>
<dbReference type="OrthoDB" id="1055148at2759"/>
<dbReference type="Pfam" id="PF00067">
    <property type="entry name" value="p450"/>
    <property type="match status" value="1"/>
</dbReference>
<dbReference type="InterPro" id="IPR036396">
    <property type="entry name" value="Cyt_P450_sf"/>
</dbReference>
<dbReference type="InterPro" id="IPR051103">
    <property type="entry name" value="Plant_metabolite_P450s"/>
</dbReference>
<accession>A0A3S3QPY3</accession>
<dbReference type="AlphaFoldDB" id="A0A3S3QPY3"/>
<dbReference type="EMBL" id="QPKB01000006">
    <property type="protein sequence ID" value="RWR87824.1"/>
    <property type="molecule type" value="Genomic_DNA"/>
</dbReference>
<evidence type="ECO:0000256" key="4">
    <source>
        <dbReference type="ARBA" id="ARBA00022989"/>
    </source>
</evidence>
<proteinExistence type="predicted"/>
<dbReference type="PRINTS" id="PR00385">
    <property type="entry name" value="P450"/>
</dbReference>
<comment type="cofactor">
    <cofactor evidence="6">
        <name>heme</name>
        <dbReference type="ChEBI" id="CHEBI:30413"/>
    </cofactor>
</comment>
<keyword evidence="6" id="KW-0349">Heme</keyword>
<comment type="subcellular location">
    <subcellularLocation>
        <location evidence="1">Membrane</location>
        <topology evidence="1">Single-pass membrane protein</topology>
    </subcellularLocation>
</comment>
<evidence type="ECO:0000313" key="7">
    <source>
        <dbReference type="EMBL" id="RWR87824.1"/>
    </source>
</evidence>
<dbReference type="GO" id="GO:0020037">
    <property type="term" value="F:heme binding"/>
    <property type="evidence" value="ECO:0007669"/>
    <property type="project" value="InterPro"/>
</dbReference>
<dbReference type="PANTHER" id="PTHR24298:SF800">
    <property type="entry name" value="CYTOCHROME P450 89A2-RELATED"/>
    <property type="match status" value="1"/>
</dbReference>
<dbReference type="InterPro" id="IPR001128">
    <property type="entry name" value="Cyt_P450"/>
</dbReference>
<dbReference type="Proteomes" id="UP000283530">
    <property type="component" value="Unassembled WGS sequence"/>
</dbReference>
<dbReference type="InterPro" id="IPR002401">
    <property type="entry name" value="Cyt_P450_E_grp-I"/>
</dbReference>
<dbReference type="Gene3D" id="1.10.630.10">
    <property type="entry name" value="Cytochrome P450"/>
    <property type="match status" value="1"/>
</dbReference>
<evidence type="ECO:0000256" key="2">
    <source>
        <dbReference type="ARBA" id="ARBA00022692"/>
    </source>
</evidence>
<keyword evidence="4" id="KW-1133">Transmembrane helix</keyword>
<keyword evidence="2" id="KW-0812">Transmembrane</keyword>
<reference evidence="7 8" key="1">
    <citation type="journal article" date="2019" name="Nat. Plants">
        <title>Stout camphor tree genome fills gaps in understanding of flowering plant genome evolution.</title>
        <authorList>
            <person name="Chaw S.M."/>
            <person name="Liu Y.C."/>
            <person name="Wu Y.W."/>
            <person name="Wang H.Y."/>
            <person name="Lin C.I."/>
            <person name="Wu C.S."/>
            <person name="Ke H.M."/>
            <person name="Chang L.Y."/>
            <person name="Hsu C.Y."/>
            <person name="Yang H.T."/>
            <person name="Sudianto E."/>
            <person name="Hsu M.H."/>
            <person name="Wu K.P."/>
            <person name="Wang L.N."/>
            <person name="Leebens-Mack J.H."/>
            <person name="Tsai I.J."/>
        </authorList>
    </citation>
    <scope>NUCLEOTIDE SEQUENCE [LARGE SCALE GENOMIC DNA]</scope>
    <source>
        <strain evidence="8">cv. Chaw 1501</strain>
        <tissue evidence="7">Young leaves</tissue>
    </source>
</reference>
<dbReference type="GO" id="GO:0016709">
    <property type="term" value="F:oxidoreductase activity, acting on paired donors, with incorporation or reduction of molecular oxygen, NAD(P)H as one donor, and incorporation of one atom of oxygen"/>
    <property type="evidence" value="ECO:0007669"/>
    <property type="project" value="TreeGrafter"/>
</dbReference>
<organism evidence="7 8">
    <name type="scientific">Cinnamomum micranthum f. kanehirae</name>
    <dbReference type="NCBI Taxonomy" id="337451"/>
    <lineage>
        <taxon>Eukaryota</taxon>
        <taxon>Viridiplantae</taxon>
        <taxon>Streptophyta</taxon>
        <taxon>Embryophyta</taxon>
        <taxon>Tracheophyta</taxon>
        <taxon>Spermatophyta</taxon>
        <taxon>Magnoliopsida</taxon>
        <taxon>Magnoliidae</taxon>
        <taxon>Laurales</taxon>
        <taxon>Lauraceae</taxon>
        <taxon>Cinnamomum</taxon>
    </lineage>
</organism>
<dbReference type="PANTHER" id="PTHR24298">
    <property type="entry name" value="FLAVONOID 3'-MONOOXYGENASE-RELATED"/>
    <property type="match status" value="1"/>
</dbReference>
<gene>
    <name evidence="7" type="ORF">CKAN_01678200</name>
</gene>
<feature type="binding site" description="axial binding residue" evidence="6">
    <location>
        <position position="147"/>
    </location>
    <ligand>
        <name>heme</name>
        <dbReference type="ChEBI" id="CHEBI:30413"/>
    </ligand>
    <ligandPart>
        <name>Fe</name>
        <dbReference type="ChEBI" id="CHEBI:18248"/>
    </ligandPart>
</feature>
<keyword evidence="8" id="KW-1185">Reference proteome</keyword>
<dbReference type="GO" id="GO:0016020">
    <property type="term" value="C:membrane"/>
    <property type="evidence" value="ECO:0007669"/>
    <property type="project" value="UniProtKB-SubCell"/>
</dbReference>
<keyword evidence="6" id="KW-0408">Iron</keyword>
<dbReference type="GO" id="GO:0005506">
    <property type="term" value="F:iron ion binding"/>
    <property type="evidence" value="ECO:0007669"/>
    <property type="project" value="InterPro"/>
</dbReference>
<evidence type="ECO:0000256" key="5">
    <source>
        <dbReference type="ARBA" id="ARBA00023136"/>
    </source>
</evidence>
<dbReference type="STRING" id="337451.A0A3S3QPY3"/>
<dbReference type="SUPFAM" id="SSF48264">
    <property type="entry name" value="Cytochrome P450"/>
    <property type="match status" value="1"/>
</dbReference>
<evidence type="ECO:0000256" key="3">
    <source>
        <dbReference type="ARBA" id="ARBA00022723"/>
    </source>
</evidence>
<protein>
    <submittedName>
        <fullName evidence="7">Cytochrome P450 89A2-like protein</fullName>
    </submittedName>
</protein>
<keyword evidence="5" id="KW-0472">Membrane</keyword>
<comment type="caution">
    <text evidence="7">The sequence shown here is derived from an EMBL/GenBank/DDBJ whole genome shotgun (WGS) entry which is preliminary data.</text>
</comment>
<sequence length="224" mass="25359">MVSLCSEFLTAGIESTSTSFQWIMANLVKNQDLQQKLVEEIVRVVGKEAEEVGEEDLNRLIYLKAVILEGLRRHPPGHFVLPHAVSEEVTFEGYVIPKDTIVNFTVADIGMDEKVWEEPMAFRPERFLDCGENGDQDDAFRAGRRMCPGLNLAMLHLEYFVANMMREFEWKTVEGEEVDLTEKQEVTVVMKKPLKYFGKHQSVVCSSTVKVNGKSATRPSQSLG</sequence>
<name>A0A3S3QPY3_9MAGN</name>
<evidence type="ECO:0000313" key="8">
    <source>
        <dbReference type="Proteomes" id="UP000283530"/>
    </source>
</evidence>
<keyword evidence="3 6" id="KW-0479">Metal-binding</keyword>
<dbReference type="PRINTS" id="PR00463">
    <property type="entry name" value="EP450I"/>
</dbReference>
<evidence type="ECO:0000256" key="1">
    <source>
        <dbReference type="ARBA" id="ARBA00004167"/>
    </source>
</evidence>